<keyword evidence="2" id="KW-1185">Reference proteome</keyword>
<protein>
    <submittedName>
        <fullName evidence="1">Uncharacterized protein</fullName>
    </submittedName>
</protein>
<evidence type="ECO:0000313" key="2">
    <source>
        <dbReference type="Proteomes" id="UP000277582"/>
    </source>
</evidence>
<feature type="non-terminal residue" evidence="1">
    <location>
        <position position="1"/>
    </location>
</feature>
<dbReference type="AlphaFoldDB" id="A0A429GEF6"/>
<dbReference type="Proteomes" id="UP000277582">
    <property type="component" value="Unassembled WGS sequence"/>
</dbReference>
<accession>A0A429GEF6</accession>
<dbReference type="EMBL" id="RCOS01000163">
    <property type="protein sequence ID" value="RSN72227.1"/>
    <property type="molecule type" value="Genomic_DNA"/>
</dbReference>
<gene>
    <name evidence="1" type="ORF">D6D85_14610</name>
</gene>
<comment type="caution">
    <text evidence="1">The sequence shown here is derived from an EMBL/GenBank/DDBJ whole genome shotgun (WGS) entry which is preliminary data.</text>
</comment>
<name>A0A429GEF6_9CREN</name>
<sequence length="213" mass="24743">YLTVDPFNQGMIRPGKVFLSILQEEFTEELLKGLAHEFHHAGAFYWLDRNQKLKALKSSDEHARMLAEIFTYFVTEGLANWYFSLSRLKLLPGVENRMERIKRLEEEMPQLIKTTEQLLEWICEHHEPIEDIKALFNSLSMDTSGYGIPAGHFLSGRMVGIMDNSNVSREEIIGLVKHPFNFFDLYNKVAPENIKLNAALLEKIRGKIEEWTK</sequence>
<dbReference type="InterPro" id="IPR043754">
    <property type="entry name" value="DUF5700"/>
</dbReference>
<dbReference type="Pfam" id="PF18958">
    <property type="entry name" value="DUF5700"/>
    <property type="match status" value="1"/>
</dbReference>
<reference evidence="1 2" key="1">
    <citation type="submission" date="2018-10" db="EMBL/GenBank/DDBJ databases">
        <title>Co-occurring genomic capacity for anaerobic methane metabolism and dissimilatory sulfite reduction discovered in the Korarchaeota.</title>
        <authorList>
            <person name="Mckay L.J."/>
            <person name="Dlakic M."/>
            <person name="Fields M.W."/>
            <person name="Delmont T.O."/>
            <person name="Eren A.M."/>
            <person name="Jay Z.J."/>
            <person name="Klingelsmith K.B."/>
            <person name="Rusch D.B."/>
            <person name="Inskeep W.P."/>
        </authorList>
    </citation>
    <scope>NUCLEOTIDE SEQUENCE [LARGE SCALE GENOMIC DNA]</scope>
    <source>
        <strain evidence="1 2">MDKW</strain>
    </source>
</reference>
<evidence type="ECO:0000313" key="1">
    <source>
        <dbReference type="EMBL" id="RSN72227.1"/>
    </source>
</evidence>
<dbReference type="RefSeq" id="WP_161969904.1">
    <property type="nucleotide sequence ID" value="NZ_RCOS01000163.1"/>
</dbReference>
<proteinExistence type="predicted"/>
<organism evidence="1 2">
    <name type="scientific">Candidatus Methanodesulfokora washburnensis</name>
    <dbReference type="NCBI Taxonomy" id="2478471"/>
    <lineage>
        <taxon>Archaea</taxon>
        <taxon>Thermoproteota</taxon>
        <taxon>Candidatus Korarchaeia</taxon>
        <taxon>Candidatus Korarchaeia incertae sedis</taxon>
        <taxon>Candidatus Methanodesulfokora</taxon>
    </lineage>
</organism>